<dbReference type="Pfam" id="PF21274">
    <property type="entry name" value="Rng_hyd_C"/>
    <property type="match status" value="1"/>
</dbReference>
<keyword evidence="2" id="KW-0285">Flavoprotein</keyword>
<dbReference type="PANTHER" id="PTHR43004">
    <property type="entry name" value="TRK SYSTEM POTASSIUM UPTAKE PROTEIN"/>
    <property type="match status" value="1"/>
</dbReference>
<evidence type="ECO:0000256" key="2">
    <source>
        <dbReference type="ARBA" id="ARBA00022630"/>
    </source>
</evidence>
<dbReference type="InterPro" id="IPR050641">
    <property type="entry name" value="RIFMO-like"/>
</dbReference>
<keyword evidence="6" id="KW-0560">Oxidoreductase</keyword>
<dbReference type="PRINTS" id="PR00420">
    <property type="entry name" value="RNGMNOXGNASE"/>
</dbReference>
<keyword evidence="3" id="KW-0274">FAD</keyword>
<dbReference type="GO" id="GO:0004497">
    <property type="term" value="F:monooxygenase activity"/>
    <property type="evidence" value="ECO:0007669"/>
    <property type="project" value="UniProtKB-KW"/>
</dbReference>
<sequence>MSTPRTTHTPAATTAAATTTTAPRTDTDVLVVGAGPTGLLLAGDLAAAGLRVTLVERRPRTRANLTRAFAVHARTLEQFDARGLADDLVAAGTRVTRLLLFGHASLDLTRLPSRYNHLLVTPQYEVEELLEKRAEGAGVAFRHETELRGLRQDADTVTAELTGPDGAPLTLRARHLVGTDGVRSAVRSALGLPFPGVSVIRSLVLADVRLTEEPAATFTVQGKGDSFAFMAPFGDGWYRVMGWDRSRQVADTEPVDLDEIRAIARRAFGTDYGMHDARWISRFHSDERQAPTYRVGRVFLAGDAAHVHSPAGGQGMNTGLQDAANLSWKLAAVLRGEAPDPEALLDSYHSERHPVGAMVLRSSGAILRLAMAHTPPVRAVRSLATRVLSTTNPVSSRVLGRISGIGISYAPAPGGGRLSGRRAPDVRLREGRLHELLRAGEFVLIGPEGASPVLPPAAPVAPGRVVRGTWRDPARRATVLVRPDGYVFRADR</sequence>
<keyword evidence="7" id="KW-1185">Reference proteome</keyword>
<organism evidence="6 7">
    <name type="scientific">Streptomyces gulbargensis</name>
    <dbReference type="NCBI Taxonomy" id="364901"/>
    <lineage>
        <taxon>Bacteria</taxon>
        <taxon>Bacillati</taxon>
        <taxon>Actinomycetota</taxon>
        <taxon>Actinomycetes</taxon>
        <taxon>Kitasatosporales</taxon>
        <taxon>Streptomycetaceae</taxon>
        <taxon>Streptomyces</taxon>
    </lineage>
</organism>
<dbReference type="Proteomes" id="UP001501000">
    <property type="component" value="Unassembled WGS sequence"/>
</dbReference>
<dbReference type="RefSeq" id="WP_345287300.1">
    <property type="nucleotide sequence ID" value="NZ_BAABAJ010000027.1"/>
</dbReference>
<reference evidence="7" key="1">
    <citation type="journal article" date="2019" name="Int. J. Syst. Evol. Microbiol.">
        <title>The Global Catalogue of Microorganisms (GCM) 10K type strain sequencing project: providing services to taxonomists for standard genome sequencing and annotation.</title>
        <authorList>
            <consortium name="The Broad Institute Genomics Platform"/>
            <consortium name="The Broad Institute Genome Sequencing Center for Infectious Disease"/>
            <person name="Wu L."/>
            <person name="Ma J."/>
        </authorList>
    </citation>
    <scope>NUCLEOTIDE SEQUENCE [LARGE SCALE GENOMIC DNA]</scope>
    <source>
        <strain evidence="7">JCM 16956</strain>
    </source>
</reference>
<dbReference type="EMBL" id="BAABAJ010000027">
    <property type="protein sequence ID" value="GAA3938526.1"/>
    <property type="molecule type" value="Genomic_DNA"/>
</dbReference>
<comment type="caution">
    <text evidence="6">The sequence shown here is derived from an EMBL/GenBank/DDBJ whole genome shotgun (WGS) entry which is preliminary data.</text>
</comment>
<dbReference type="PANTHER" id="PTHR43004:SF19">
    <property type="entry name" value="BINDING MONOOXYGENASE, PUTATIVE (JCVI)-RELATED"/>
    <property type="match status" value="1"/>
</dbReference>
<evidence type="ECO:0000256" key="1">
    <source>
        <dbReference type="ARBA" id="ARBA00001974"/>
    </source>
</evidence>
<dbReference type="InterPro" id="IPR002938">
    <property type="entry name" value="FAD-bd"/>
</dbReference>
<proteinExistence type="predicted"/>
<evidence type="ECO:0000259" key="5">
    <source>
        <dbReference type="Pfam" id="PF01494"/>
    </source>
</evidence>
<evidence type="ECO:0000256" key="3">
    <source>
        <dbReference type="ARBA" id="ARBA00022827"/>
    </source>
</evidence>
<feature type="region of interest" description="Disordered" evidence="4">
    <location>
        <begin position="1"/>
        <end position="21"/>
    </location>
</feature>
<evidence type="ECO:0000313" key="6">
    <source>
        <dbReference type="EMBL" id="GAA3938526.1"/>
    </source>
</evidence>
<comment type="cofactor">
    <cofactor evidence="1">
        <name>FAD</name>
        <dbReference type="ChEBI" id="CHEBI:57692"/>
    </cofactor>
</comment>
<gene>
    <name evidence="6" type="ORF">GCM10022244_53630</name>
</gene>
<dbReference type="Gene3D" id="3.50.50.60">
    <property type="entry name" value="FAD/NAD(P)-binding domain"/>
    <property type="match status" value="1"/>
</dbReference>
<evidence type="ECO:0000313" key="7">
    <source>
        <dbReference type="Proteomes" id="UP001501000"/>
    </source>
</evidence>
<dbReference type="Pfam" id="PF01494">
    <property type="entry name" value="FAD_binding_3"/>
    <property type="match status" value="1"/>
</dbReference>
<feature type="domain" description="FAD-binding" evidence="5">
    <location>
        <begin position="26"/>
        <end position="362"/>
    </location>
</feature>
<dbReference type="SUPFAM" id="SSF51905">
    <property type="entry name" value="FAD/NAD(P)-binding domain"/>
    <property type="match status" value="1"/>
</dbReference>
<dbReference type="InterPro" id="IPR036188">
    <property type="entry name" value="FAD/NAD-bd_sf"/>
</dbReference>
<name>A0ABP7N815_9ACTN</name>
<accession>A0ABP7N815</accession>
<dbReference type="Gene3D" id="3.40.30.120">
    <property type="match status" value="1"/>
</dbReference>
<protein>
    <submittedName>
        <fullName evidence="6">FAD-dependent monooxygenase</fullName>
    </submittedName>
</protein>
<keyword evidence="6" id="KW-0503">Monooxygenase</keyword>
<dbReference type="Gene3D" id="3.30.70.2450">
    <property type="match status" value="1"/>
</dbReference>
<evidence type="ECO:0000256" key="4">
    <source>
        <dbReference type="SAM" id="MobiDB-lite"/>
    </source>
</evidence>